<dbReference type="AlphaFoldDB" id="A0A8J3YX65"/>
<protein>
    <submittedName>
        <fullName evidence="1">Uncharacterized protein</fullName>
    </submittedName>
</protein>
<evidence type="ECO:0000313" key="2">
    <source>
        <dbReference type="Proteomes" id="UP000619260"/>
    </source>
</evidence>
<dbReference type="RefSeq" id="WP_203904788.1">
    <property type="nucleotide sequence ID" value="NZ_BOPF01000047.1"/>
</dbReference>
<name>A0A8J3YX65_9ACTN</name>
<comment type="caution">
    <text evidence="1">The sequence shown here is derived from an EMBL/GenBank/DDBJ whole genome shotgun (WGS) entry which is preliminary data.</text>
</comment>
<accession>A0A8J3YX65</accession>
<organism evidence="1 2">
    <name type="scientific">Virgisporangium aliadipatigenens</name>
    <dbReference type="NCBI Taxonomy" id="741659"/>
    <lineage>
        <taxon>Bacteria</taxon>
        <taxon>Bacillati</taxon>
        <taxon>Actinomycetota</taxon>
        <taxon>Actinomycetes</taxon>
        <taxon>Micromonosporales</taxon>
        <taxon>Micromonosporaceae</taxon>
        <taxon>Virgisporangium</taxon>
    </lineage>
</organism>
<keyword evidence="2" id="KW-1185">Reference proteome</keyword>
<proteinExistence type="predicted"/>
<dbReference type="Proteomes" id="UP000619260">
    <property type="component" value="Unassembled WGS sequence"/>
</dbReference>
<dbReference type="EMBL" id="BOPF01000047">
    <property type="protein sequence ID" value="GIJ51381.1"/>
    <property type="molecule type" value="Genomic_DNA"/>
</dbReference>
<evidence type="ECO:0000313" key="1">
    <source>
        <dbReference type="EMBL" id="GIJ51381.1"/>
    </source>
</evidence>
<sequence length="205" mass="23051">MNGSWARIDWDAARPDEQAVRRARARLRYQAKALPAAGVDELVLALRRTHVNGGALVAGFRVVDDDVTGWFAARNRFSEFGFFSHFLGSAAVREALPELQIPESLEDDLRFEESWSGTLSLGGELAAMLVHGGAYEAFPGSPMEAKRLGDAFVEAIVGERHDRFHVYRSHRRWCSWFFDIAWDSTSILIDREHAEIVLLCITDTD</sequence>
<gene>
    <name evidence="1" type="ORF">Val02_82670</name>
</gene>
<reference evidence="1" key="1">
    <citation type="submission" date="2021-01" db="EMBL/GenBank/DDBJ databases">
        <title>Whole genome shotgun sequence of Virgisporangium aliadipatigenens NBRC 105644.</title>
        <authorList>
            <person name="Komaki H."/>
            <person name="Tamura T."/>
        </authorList>
    </citation>
    <scope>NUCLEOTIDE SEQUENCE</scope>
    <source>
        <strain evidence="1">NBRC 105644</strain>
    </source>
</reference>